<reference evidence="2" key="1">
    <citation type="journal article" date="2020" name="Stud. Mycol.">
        <title>101 Dothideomycetes genomes: a test case for predicting lifestyles and emergence of pathogens.</title>
        <authorList>
            <person name="Haridas S."/>
            <person name="Albert R."/>
            <person name="Binder M."/>
            <person name="Bloem J."/>
            <person name="Labutti K."/>
            <person name="Salamov A."/>
            <person name="Andreopoulos B."/>
            <person name="Baker S."/>
            <person name="Barry K."/>
            <person name="Bills G."/>
            <person name="Bluhm B."/>
            <person name="Cannon C."/>
            <person name="Castanera R."/>
            <person name="Culley D."/>
            <person name="Daum C."/>
            <person name="Ezra D."/>
            <person name="Gonzalez J."/>
            <person name="Henrissat B."/>
            <person name="Kuo A."/>
            <person name="Liang C."/>
            <person name="Lipzen A."/>
            <person name="Lutzoni F."/>
            <person name="Magnuson J."/>
            <person name="Mondo S."/>
            <person name="Nolan M."/>
            <person name="Ohm R."/>
            <person name="Pangilinan J."/>
            <person name="Park H.-J."/>
            <person name="Ramirez L."/>
            <person name="Alfaro M."/>
            <person name="Sun H."/>
            <person name="Tritt A."/>
            <person name="Yoshinaga Y."/>
            <person name="Zwiers L.-H."/>
            <person name="Turgeon B."/>
            <person name="Goodwin S."/>
            <person name="Spatafora J."/>
            <person name="Crous P."/>
            <person name="Grigoriev I."/>
        </authorList>
    </citation>
    <scope>NUCLEOTIDE SEQUENCE</scope>
    <source>
        <strain evidence="2">ATCC 36951</strain>
    </source>
</reference>
<accession>A0A6A6CSC2</accession>
<dbReference type="GeneID" id="54565211"/>
<gene>
    <name evidence="2" type="ORF">M409DRAFT_51927</name>
</gene>
<dbReference type="EMBL" id="ML993586">
    <property type="protein sequence ID" value="KAF2170177.1"/>
    <property type="molecule type" value="Genomic_DNA"/>
</dbReference>
<proteinExistence type="predicted"/>
<evidence type="ECO:0000256" key="1">
    <source>
        <dbReference type="SAM" id="MobiDB-lite"/>
    </source>
</evidence>
<dbReference type="Proteomes" id="UP000799537">
    <property type="component" value="Unassembled WGS sequence"/>
</dbReference>
<feature type="compositionally biased region" description="Polar residues" evidence="1">
    <location>
        <begin position="81"/>
        <end position="94"/>
    </location>
</feature>
<evidence type="ECO:0000313" key="2">
    <source>
        <dbReference type="EMBL" id="KAF2170177.1"/>
    </source>
</evidence>
<sequence>MHSTDGLVEGTRQDTAHSDLLTSPRSVDSGEGGVEDVASWVWTGSSAEVSVQSGLADEALSRARRRHSHALLWLMVKGKSGRTNKTAKQPTWQSEAAAPRHARARTEGDALERTKSFRGSTGVNLELVRASACHRRASQVVLATLLKAGYPAFGPERSGWWCSGRVQGSARAS</sequence>
<dbReference type="AlphaFoldDB" id="A0A6A6CSC2"/>
<organism evidence="2 3">
    <name type="scientific">Zasmidium cellare ATCC 36951</name>
    <dbReference type="NCBI Taxonomy" id="1080233"/>
    <lineage>
        <taxon>Eukaryota</taxon>
        <taxon>Fungi</taxon>
        <taxon>Dikarya</taxon>
        <taxon>Ascomycota</taxon>
        <taxon>Pezizomycotina</taxon>
        <taxon>Dothideomycetes</taxon>
        <taxon>Dothideomycetidae</taxon>
        <taxon>Mycosphaerellales</taxon>
        <taxon>Mycosphaerellaceae</taxon>
        <taxon>Zasmidium</taxon>
    </lineage>
</organism>
<feature type="region of interest" description="Disordered" evidence="1">
    <location>
        <begin position="1"/>
        <end position="33"/>
    </location>
</feature>
<protein>
    <submittedName>
        <fullName evidence="2">Uncharacterized protein</fullName>
    </submittedName>
</protein>
<evidence type="ECO:0000313" key="3">
    <source>
        <dbReference type="Proteomes" id="UP000799537"/>
    </source>
</evidence>
<dbReference type="RefSeq" id="XP_033671066.1">
    <property type="nucleotide sequence ID" value="XM_033811939.1"/>
</dbReference>
<keyword evidence="3" id="KW-1185">Reference proteome</keyword>
<feature type="region of interest" description="Disordered" evidence="1">
    <location>
        <begin position="81"/>
        <end position="109"/>
    </location>
</feature>
<name>A0A6A6CSC2_ZASCE</name>